<keyword evidence="1" id="KW-0812">Transmembrane</keyword>
<dbReference type="AlphaFoldDB" id="A0A0A8XTC7"/>
<accession>A0A0A8XTC7</accession>
<evidence type="ECO:0000313" key="2">
    <source>
        <dbReference type="EMBL" id="JAD16018.1"/>
    </source>
</evidence>
<proteinExistence type="predicted"/>
<dbReference type="EMBL" id="GBRH01281877">
    <property type="protein sequence ID" value="JAD16018.1"/>
    <property type="molecule type" value="Transcribed_RNA"/>
</dbReference>
<reference evidence="2" key="2">
    <citation type="journal article" date="2015" name="Data Brief">
        <title>Shoot transcriptome of the giant reed, Arundo donax.</title>
        <authorList>
            <person name="Barrero R.A."/>
            <person name="Guerrero F.D."/>
            <person name="Moolhuijzen P."/>
            <person name="Goolsby J.A."/>
            <person name="Tidwell J."/>
            <person name="Bellgard S.E."/>
            <person name="Bellgard M.I."/>
        </authorList>
    </citation>
    <scope>NUCLEOTIDE SEQUENCE</scope>
    <source>
        <tissue evidence="2">Shoot tissue taken approximately 20 cm above the soil surface</tissue>
    </source>
</reference>
<keyword evidence="1" id="KW-0472">Membrane</keyword>
<organism evidence="2">
    <name type="scientific">Arundo donax</name>
    <name type="common">Giant reed</name>
    <name type="synonym">Donax arundinaceus</name>
    <dbReference type="NCBI Taxonomy" id="35708"/>
    <lineage>
        <taxon>Eukaryota</taxon>
        <taxon>Viridiplantae</taxon>
        <taxon>Streptophyta</taxon>
        <taxon>Embryophyta</taxon>
        <taxon>Tracheophyta</taxon>
        <taxon>Spermatophyta</taxon>
        <taxon>Magnoliopsida</taxon>
        <taxon>Liliopsida</taxon>
        <taxon>Poales</taxon>
        <taxon>Poaceae</taxon>
        <taxon>PACMAD clade</taxon>
        <taxon>Arundinoideae</taxon>
        <taxon>Arundineae</taxon>
        <taxon>Arundo</taxon>
    </lineage>
</organism>
<feature type="transmembrane region" description="Helical" evidence="1">
    <location>
        <begin position="32"/>
        <end position="57"/>
    </location>
</feature>
<evidence type="ECO:0000256" key="1">
    <source>
        <dbReference type="SAM" id="Phobius"/>
    </source>
</evidence>
<protein>
    <submittedName>
        <fullName evidence="2">Uncharacterized protein</fullName>
    </submittedName>
</protein>
<name>A0A0A8XTC7_ARUDO</name>
<sequence>MTPMPPSLSIVRLDHFPILLQTTVRKINPKQIMHVLAATPAIIPPLLLFQLCTFFSARRR</sequence>
<keyword evidence="1" id="KW-1133">Transmembrane helix</keyword>
<reference evidence="2" key="1">
    <citation type="submission" date="2014-09" db="EMBL/GenBank/DDBJ databases">
        <authorList>
            <person name="Magalhaes I.L.F."/>
            <person name="Oliveira U."/>
            <person name="Santos F.R."/>
            <person name="Vidigal T.H.D.A."/>
            <person name="Brescovit A.D."/>
            <person name="Santos A.J."/>
        </authorList>
    </citation>
    <scope>NUCLEOTIDE SEQUENCE</scope>
    <source>
        <tissue evidence="2">Shoot tissue taken approximately 20 cm above the soil surface</tissue>
    </source>
</reference>